<evidence type="ECO:0000313" key="8">
    <source>
        <dbReference type="EMBL" id="PRZ41366.1"/>
    </source>
</evidence>
<evidence type="ECO:0000256" key="4">
    <source>
        <dbReference type="ARBA" id="ARBA00022807"/>
    </source>
</evidence>
<accession>A0A2T0ZYD5</accession>
<dbReference type="InterPro" id="IPR038765">
    <property type="entry name" value="Papain-like_cys_pep_sf"/>
</dbReference>
<organism evidence="8 9">
    <name type="scientific">Antricoccus suffuscus</name>
    <dbReference type="NCBI Taxonomy" id="1629062"/>
    <lineage>
        <taxon>Bacteria</taxon>
        <taxon>Bacillati</taxon>
        <taxon>Actinomycetota</taxon>
        <taxon>Actinomycetes</taxon>
        <taxon>Geodermatophilales</taxon>
        <taxon>Antricoccaceae</taxon>
        <taxon>Antricoccus</taxon>
    </lineage>
</organism>
<dbReference type="Pfam" id="PF00877">
    <property type="entry name" value="NLPC_P60"/>
    <property type="match status" value="1"/>
</dbReference>
<dbReference type="GO" id="GO:0006508">
    <property type="term" value="P:proteolysis"/>
    <property type="evidence" value="ECO:0007669"/>
    <property type="project" value="UniProtKB-KW"/>
</dbReference>
<evidence type="ECO:0000256" key="3">
    <source>
        <dbReference type="ARBA" id="ARBA00022801"/>
    </source>
</evidence>
<feature type="chain" id="PRO_5015696810" evidence="6">
    <location>
        <begin position="33"/>
        <end position="334"/>
    </location>
</feature>
<feature type="coiled-coil region" evidence="5">
    <location>
        <begin position="54"/>
        <end position="95"/>
    </location>
</feature>
<dbReference type="RefSeq" id="WP_106349442.1">
    <property type="nucleotide sequence ID" value="NZ_PVUE01000010.1"/>
</dbReference>
<dbReference type="EMBL" id="PVUE01000010">
    <property type="protein sequence ID" value="PRZ41366.1"/>
    <property type="molecule type" value="Genomic_DNA"/>
</dbReference>
<evidence type="ECO:0000313" key="9">
    <source>
        <dbReference type="Proteomes" id="UP000237752"/>
    </source>
</evidence>
<dbReference type="AlphaFoldDB" id="A0A2T0ZYD5"/>
<feature type="domain" description="NlpC/P60" evidence="7">
    <location>
        <begin position="221"/>
        <end position="334"/>
    </location>
</feature>
<evidence type="ECO:0000256" key="5">
    <source>
        <dbReference type="SAM" id="Coils"/>
    </source>
</evidence>
<keyword evidence="9" id="KW-1185">Reference proteome</keyword>
<dbReference type="Proteomes" id="UP000237752">
    <property type="component" value="Unassembled WGS sequence"/>
</dbReference>
<reference evidence="8 9" key="1">
    <citation type="submission" date="2018-03" db="EMBL/GenBank/DDBJ databases">
        <title>Genomic Encyclopedia of Archaeal and Bacterial Type Strains, Phase II (KMG-II): from individual species to whole genera.</title>
        <authorList>
            <person name="Goeker M."/>
        </authorList>
    </citation>
    <scope>NUCLEOTIDE SEQUENCE [LARGE SCALE GENOMIC DNA]</scope>
    <source>
        <strain evidence="8 9">DSM 100065</strain>
    </source>
</reference>
<evidence type="ECO:0000256" key="2">
    <source>
        <dbReference type="ARBA" id="ARBA00022670"/>
    </source>
</evidence>
<dbReference type="InterPro" id="IPR000064">
    <property type="entry name" value="NLP_P60_dom"/>
</dbReference>
<keyword evidence="5" id="KW-0175">Coiled coil</keyword>
<dbReference type="Gene3D" id="3.90.1720.10">
    <property type="entry name" value="endopeptidase domain like (from Nostoc punctiforme)"/>
    <property type="match status" value="1"/>
</dbReference>
<keyword evidence="4" id="KW-0788">Thiol protease</keyword>
<keyword evidence="3 8" id="KW-0378">Hydrolase</keyword>
<dbReference type="PROSITE" id="PS51935">
    <property type="entry name" value="NLPC_P60"/>
    <property type="match status" value="1"/>
</dbReference>
<dbReference type="SUPFAM" id="SSF54001">
    <property type="entry name" value="Cysteine proteinases"/>
    <property type="match status" value="1"/>
</dbReference>
<feature type="signal peptide" evidence="6">
    <location>
        <begin position="1"/>
        <end position="32"/>
    </location>
</feature>
<dbReference type="InterPro" id="IPR051794">
    <property type="entry name" value="PG_Endopeptidase_C40"/>
</dbReference>
<gene>
    <name evidence="8" type="ORF">CLV47_11094</name>
</gene>
<evidence type="ECO:0000256" key="1">
    <source>
        <dbReference type="ARBA" id="ARBA00007074"/>
    </source>
</evidence>
<dbReference type="PANTHER" id="PTHR47359">
    <property type="entry name" value="PEPTIDOGLYCAN DL-ENDOPEPTIDASE CWLO"/>
    <property type="match status" value="1"/>
</dbReference>
<dbReference type="PANTHER" id="PTHR47359:SF3">
    <property type="entry name" value="NLP_P60 DOMAIN-CONTAINING PROTEIN-RELATED"/>
    <property type="match status" value="1"/>
</dbReference>
<dbReference type="GO" id="GO:0008234">
    <property type="term" value="F:cysteine-type peptidase activity"/>
    <property type="evidence" value="ECO:0007669"/>
    <property type="project" value="UniProtKB-KW"/>
</dbReference>
<evidence type="ECO:0000259" key="7">
    <source>
        <dbReference type="PROSITE" id="PS51935"/>
    </source>
</evidence>
<keyword evidence="6" id="KW-0732">Signal</keyword>
<name>A0A2T0ZYD5_9ACTN</name>
<sequence length="334" mass="33447">MAPSKKHVTAASFAALFTTFGLALTPTTAAHAAPDAAPAPSDVQAQIVQMQHDLETVTEQYNDAKIALDQQNAALATATSTYDAANVKLESLKAQVAKISVGVYKGPQMASLTTVMTSGSPAEVLDKLNTLDAISAHNNTALGELASGEAQAAAAKSAATEAADAAAKTEQDISAKKASIESELPKLETQLASLNPTAYASVMAASGGPAVASATAGTGGSAAAQGAVSAALSRLGMPYVWAASGPNSFDCSGLTMWAYGQVGIGLPHSSSAQRSSGPSVSLSALVPGDLVFMPGHVGMYIGNGNVVHAPTSGDVVKVVPLSSMHWTSAGRPAA</sequence>
<protein>
    <submittedName>
        <fullName evidence="8">Cell wall-associated NlpC family hydrolase</fullName>
    </submittedName>
</protein>
<comment type="similarity">
    <text evidence="1">Belongs to the peptidase C40 family.</text>
</comment>
<proteinExistence type="inferred from homology"/>
<dbReference type="Gene3D" id="6.10.250.3150">
    <property type="match status" value="1"/>
</dbReference>
<evidence type="ECO:0000256" key="6">
    <source>
        <dbReference type="SAM" id="SignalP"/>
    </source>
</evidence>
<comment type="caution">
    <text evidence="8">The sequence shown here is derived from an EMBL/GenBank/DDBJ whole genome shotgun (WGS) entry which is preliminary data.</text>
</comment>
<keyword evidence="2" id="KW-0645">Protease</keyword>
<dbReference type="OrthoDB" id="5177647at2"/>